<dbReference type="GO" id="GO:0016746">
    <property type="term" value="F:acyltransferase activity"/>
    <property type="evidence" value="ECO:0007669"/>
    <property type="project" value="UniProtKB-KW"/>
</dbReference>
<feature type="transmembrane region" description="Helical" evidence="1">
    <location>
        <begin position="104"/>
        <end position="122"/>
    </location>
</feature>
<organism evidence="3 4">
    <name type="scientific">Prosthecobacter algae</name>
    <dbReference type="NCBI Taxonomy" id="1144682"/>
    <lineage>
        <taxon>Bacteria</taxon>
        <taxon>Pseudomonadati</taxon>
        <taxon>Verrucomicrobiota</taxon>
        <taxon>Verrucomicrobiia</taxon>
        <taxon>Verrucomicrobiales</taxon>
        <taxon>Verrucomicrobiaceae</taxon>
        <taxon>Prosthecobacter</taxon>
    </lineage>
</organism>
<sequence length="391" mass="44371">MPVETAPRRLDKDTELLIDALRGIAALLVLFTHAFDLAVSDAYGWNYASNPEGWRWARASLGHAGFLVWCFFMISGVCIHQSISQSLARGQFNWKQYALARITRIYPLFLLGLGLALLAWAFHEDFGEGYNATPWRELAASLFSLQIFTTPFPAYETSWSLSCEMIYYAAWPIILFLMRGHVGRASAFSLISVLLVIGGIMVLWKVGHEMETSAFVEGAWTVAVLFPVWVCGAWLAANWGSDRLSISHRTWKMSILLCLLSEGLLVVMKFKEYPAWAVHMAGWSSIPGLMLFLAGARHARLASWVRARPVCAWLGQFSYPCYILHMQLLLLLDHWVDEYAGQWVHKHPLWHTALEFGVVLLLLAWLGPRLERLTMRWRASFLGNTRPPVKV</sequence>
<reference evidence="4" key="1">
    <citation type="journal article" date="2019" name="Int. J. Syst. Evol. Microbiol.">
        <title>The Global Catalogue of Microorganisms (GCM) 10K type strain sequencing project: providing services to taxonomists for standard genome sequencing and annotation.</title>
        <authorList>
            <consortium name="The Broad Institute Genomics Platform"/>
            <consortium name="The Broad Institute Genome Sequencing Center for Infectious Disease"/>
            <person name="Wu L."/>
            <person name="Ma J."/>
        </authorList>
    </citation>
    <scope>NUCLEOTIDE SEQUENCE [LARGE SCALE GENOMIC DNA]</scope>
    <source>
        <strain evidence="4">JCM 18053</strain>
    </source>
</reference>
<dbReference type="PANTHER" id="PTHR23028">
    <property type="entry name" value="ACETYLTRANSFERASE"/>
    <property type="match status" value="1"/>
</dbReference>
<feature type="transmembrane region" description="Helical" evidence="1">
    <location>
        <begin position="218"/>
        <end position="239"/>
    </location>
</feature>
<proteinExistence type="predicted"/>
<keyword evidence="1" id="KW-0812">Transmembrane</keyword>
<keyword evidence="4" id="KW-1185">Reference proteome</keyword>
<dbReference type="RefSeq" id="WP_345734708.1">
    <property type="nucleotide sequence ID" value="NZ_BAABIA010000001.1"/>
</dbReference>
<feature type="transmembrane region" description="Helical" evidence="1">
    <location>
        <begin position="20"/>
        <end position="40"/>
    </location>
</feature>
<feature type="transmembrane region" description="Helical" evidence="1">
    <location>
        <begin position="185"/>
        <end position="206"/>
    </location>
</feature>
<feature type="domain" description="Acyltransferase 3" evidence="2">
    <location>
        <begin position="18"/>
        <end position="362"/>
    </location>
</feature>
<dbReference type="InterPro" id="IPR002656">
    <property type="entry name" value="Acyl_transf_3_dom"/>
</dbReference>
<accession>A0ABP9NTJ8</accession>
<keyword evidence="3" id="KW-0808">Transferase</keyword>
<evidence type="ECO:0000313" key="3">
    <source>
        <dbReference type="EMBL" id="GAA5133744.1"/>
    </source>
</evidence>
<evidence type="ECO:0000259" key="2">
    <source>
        <dbReference type="Pfam" id="PF01757"/>
    </source>
</evidence>
<dbReference type="Proteomes" id="UP001499852">
    <property type="component" value="Unassembled WGS sequence"/>
</dbReference>
<feature type="transmembrane region" description="Helical" evidence="1">
    <location>
        <begin position="60"/>
        <end position="83"/>
    </location>
</feature>
<keyword evidence="3" id="KW-0012">Acyltransferase</keyword>
<feature type="transmembrane region" description="Helical" evidence="1">
    <location>
        <begin position="348"/>
        <end position="368"/>
    </location>
</feature>
<protein>
    <submittedName>
        <fullName evidence="3">Acyltransferase</fullName>
    </submittedName>
</protein>
<keyword evidence="1" id="KW-0472">Membrane</keyword>
<dbReference type="Pfam" id="PF01757">
    <property type="entry name" value="Acyl_transf_3"/>
    <property type="match status" value="1"/>
</dbReference>
<feature type="transmembrane region" description="Helical" evidence="1">
    <location>
        <begin position="159"/>
        <end position="178"/>
    </location>
</feature>
<dbReference type="InterPro" id="IPR050879">
    <property type="entry name" value="Acyltransferase_3"/>
</dbReference>
<name>A0ABP9NTJ8_9BACT</name>
<evidence type="ECO:0000313" key="4">
    <source>
        <dbReference type="Proteomes" id="UP001499852"/>
    </source>
</evidence>
<feature type="transmembrane region" description="Helical" evidence="1">
    <location>
        <begin position="276"/>
        <end position="296"/>
    </location>
</feature>
<evidence type="ECO:0000256" key="1">
    <source>
        <dbReference type="SAM" id="Phobius"/>
    </source>
</evidence>
<feature type="transmembrane region" description="Helical" evidence="1">
    <location>
        <begin position="317"/>
        <end position="336"/>
    </location>
</feature>
<dbReference type="PANTHER" id="PTHR23028:SF53">
    <property type="entry name" value="ACYL_TRANSF_3 DOMAIN-CONTAINING PROTEIN"/>
    <property type="match status" value="1"/>
</dbReference>
<comment type="caution">
    <text evidence="3">The sequence shown here is derived from an EMBL/GenBank/DDBJ whole genome shotgun (WGS) entry which is preliminary data.</text>
</comment>
<gene>
    <name evidence="3" type="ORF">GCM10023213_04090</name>
</gene>
<feature type="transmembrane region" description="Helical" evidence="1">
    <location>
        <begin position="251"/>
        <end position="270"/>
    </location>
</feature>
<dbReference type="EMBL" id="BAABIA010000001">
    <property type="protein sequence ID" value="GAA5133744.1"/>
    <property type="molecule type" value="Genomic_DNA"/>
</dbReference>
<keyword evidence="1" id="KW-1133">Transmembrane helix</keyword>